<accession>A0AAU8MYE9</accession>
<reference evidence="3" key="2">
    <citation type="submission" date="2024-06" db="EMBL/GenBank/DDBJ databases">
        <authorList>
            <person name="Li S."/>
        </authorList>
    </citation>
    <scope>NUCLEOTIDE SEQUENCE</scope>
    <source>
        <strain evidence="3">SR10</strain>
    </source>
</reference>
<reference evidence="2 4" key="1">
    <citation type="submission" date="2024-02" db="EMBL/GenBank/DDBJ databases">
        <title>Lysobacter Genome Sequencing and Mining.</title>
        <authorList>
            <person name="Bierman J."/>
            <person name="Walker M.C."/>
        </authorList>
    </citation>
    <scope>NUCLEOTIDE SEQUENCE [LARGE SCALE GENOMIC DNA]</scope>
    <source>
        <strain evidence="2 4">PB6250</strain>
    </source>
</reference>
<dbReference type="Pfam" id="PF04480">
    <property type="entry name" value="DUF559"/>
    <property type="match status" value="1"/>
</dbReference>
<organism evidence="3">
    <name type="scientific">Lysobacter firmicutimachus</name>
    <dbReference type="NCBI Taxonomy" id="1792846"/>
    <lineage>
        <taxon>Bacteria</taxon>
        <taxon>Pseudomonadati</taxon>
        <taxon>Pseudomonadota</taxon>
        <taxon>Gammaproteobacteria</taxon>
        <taxon>Lysobacterales</taxon>
        <taxon>Lysobacteraceae</taxon>
        <taxon>Lysobacter</taxon>
    </lineage>
</organism>
<name>A0AAU8MYE9_9GAMM</name>
<dbReference type="EMBL" id="CP159925">
    <property type="protein sequence ID" value="XCO76622.1"/>
    <property type="molecule type" value="Genomic_DNA"/>
</dbReference>
<sequence>MQPYERRLRTPARRLRGDLSAAEQRPWRLLRRWQVLGVRVHRQKPLLA</sequence>
<evidence type="ECO:0000313" key="4">
    <source>
        <dbReference type="Proteomes" id="UP001387215"/>
    </source>
</evidence>
<dbReference type="InterPro" id="IPR007569">
    <property type="entry name" value="DUF559"/>
</dbReference>
<evidence type="ECO:0000313" key="2">
    <source>
        <dbReference type="EMBL" id="MEI2453238.1"/>
    </source>
</evidence>
<dbReference type="RefSeq" id="WP_336130631.1">
    <property type="nucleotide sequence ID" value="NZ_CP159925.1"/>
</dbReference>
<evidence type="ECO:0000313" key="3">
    <source>
        <dbReference type="EMBL" id="XCO76622.1"/>
    </source>
</evidence>
<evidence type="ECO:0000259" key="1">
    <source>
        <dbReference type="Pfam" id="PF04480"/>
    </source>
</evidence>
<dbReference type="Proteomes" id="UP001387215">
    <property type="component" value="Unassembled WGS sequence"/>
</dbReference>
<gene>
    <name evidence="3" type="ORF">ABU614_07530</name>
    <name evidence="2" type="ORF">V2J18_00950</name>
</gene>
<proteinExistence type="predicted"/>
<protein>
    <submittedName>
        <fullName evidence="3">DUF559 domain-containing protein</fullName>
    </submittedName>
</protein>
<feature type="domain" description="DUF559" evidence="1">
    <location>
        <begin position="7"/>
        <end position="46"/>
    </location>
</feature>
<keyword evidence="4" id="KW-1185">Reference proteome</keyword>
<dbReference type="EMBL" id="JBANDL010000002">
    <property type="protein sequence ID" value="MEI2453238.1"/>
    <property type="molecule type" value="Genomic_DNA"/>
</dbReference>
<dbReference type="AlphaFoldDB" id="A0AAU8MYE9"/>